<sequence>MGRVRAAYVLLADLVCVVVFASLGRGAHGEAVGAALVAGTAWPFLVGCLAGWAVLRAWRTPLRPRIGVALMVITVAVGHVLRVVAGGRTHWSFILVSIIALTVLLVGWRLAAQLVRGRRGSLAR</sequence>
<proteinExistence type="predicted"/>
<dbReference type="Pfam" id="PF11255">
    <property type="entry name" value="DUF3054"/>
    <property type="match status" value="1"/>
</dbReference>
<evidence type="ECO:0000313" key="3">
    <source>
        <dbReference type="Proteomes" id="UP000386847"/>
    </source>
</evidence>
<dbReference type="KEGG" id="rain:Rai3103_13805"/>
<dbReference type="InterPro" id="IPR021414">
    <property type="entry name" value="DUF3054"/>
</dbReference>
<evidence type="ECO:0000313" key="2">
    <source>
        <dbReference type="EMBL" id="QGF24542.1"/>
    </source>
</evidence>
<protein>
    <submittedName>
        <fullName evidence="2">DUF3054 family protein</fullName>
    </submittedName>
</protein>
<evidence type="ECO:0000256" key="1">
    <source>
        <dbReference type="SAM" id="Phobius"/>
    </source>
</evidence>
<name>A0A5Q2FCC1_9ACTN</name>
<feature type="transmembrane region" description="Helical" evidence="1">
    <location>
        <begin position="31"/>
        <end position="54"/>
    </location>
</feature>
<dbReference type="EMBL" id="CP045725">
    <property type="protein sequence ID" value="QGF24542.1"/>
    <property type="molecule type" value="Genomic_DNA"/>
</dbReference>
<dbReference type="Proteomes" id="UP000386847">
    <property type="component" value="Chromosome"/>
</dbReference>
<keyword evidence="1" id="KW-1133">Transmembrane helix</keyword>
<keyword evidence="1" id="KW-0812">Transmembrane</keyword>
<reference evidence="2 3" key="1">
    <citation type="submission" date="2019-10" db="EMBL/GenBank/DDBJ databases">
        <title>Genomic analysis of Raineyella sp. CBA3103.</title>
        <authorList>
            <person name="Roh S.W."/>
        </authorList>
    </citation>
    <scope>NUCLEOTIDE SEQUENCE [LARGE SCALE GENOMIC DNA]</scope>
    <source>
        <strain evidence="2 3">CBA3103</strain>
    </source>
</reference>
<feature type="transmembrane region" description="Helical" evidence="1">
    <location>
        <begin position="91"/>
        <end position="111"/>
    </location>
</feature>
<dbReference type="AlphaFoldDB" id="A0A5Q2FCC1"/>
<accession>A0A5Q2FCC1</accession>
<keyword evidence="1" id="KW-0472">Membrane</keyword>
<feature type="transmembrane region" description="Helical" evidence="1">
    <location>
        <begin position="66"/>
        <end position="85"/>
    </location>
</feature>
<keyword evidence="3" id="KW-1185">Reference proteome</keyword>
<gene>
    <name evidence="2" type="ORF">Rai3103_13805</name>
</gene>
<feature type="transmembrane region" description="Helical" evidence="1">
    <location>
        <begin position="7"/>
        <end position="25"/>
    </location>
</feature>
<organism evidence="2 3">
    <name type="scientific">Raineyella fluvialis</name>
    <dbReference type="NCBI Taxonomy" id="2662261"/>
    <lineage>
        <taxon>Bacteria</taxon>
        <taxon>Bacillati</taxon>
        <taxon>Actinomycetota</taxon>
        <taxon>Actinomycetes</taxon>
        <taxon>Propionibacteriales</taxon>
        <taxon>Propionibacteriaceae</taxon>
        <taxon>Raineyella</taxon>
    </lineage>
</organism>